<evidence type="ECO:0000256" key="15">
    <source>
        <dbReference type="ARBA" id="ARBA00023128"/>
    </source>
</evidence>
<feature type="transmembrane region" description="Helical" evidence="18">
    <location>
        <begin position="314"/>
        <end position="334"/>
    </location>
</feature>
<evidence type="ECO:0000259" key="19">
    <source>
        <dbReference type="Pfam" id="PF00361"/>
    </source>
</evidence>
<evidence type="ECO:0000313" key="20">
    <source>
        <dbReference type="EMBL" id="QHQ73118.1"/>
    </source>
</evidence>
<evidence type="ECO:0000256" key="13">
    <source>
        <dbReference type="ARBA" id="ARBA00023027"/>
    </source>
</evidence>
<feature type="transmembrane region" description="Helical" evidence="18">
    <location>
        <begin position="59"/>
        <end position="80"/>
    </location>
</feature>
<evidence type="ECO:0000256" key="9">
    <source>
        <dbReference type="ARBA" id="ARBA00022792"/>
    </source>
</evidence>
<evidence type="ECO:0000256" key="5">
    <source>
        <dbReference type="ARBA" id="ARBA00021008"/>
    </source>
</evidence>
<evidence type="ECO:0000256" key="17">
    <source>
        <dbReference type="ARBA" id="ARBA00049551"/>
    </source>
</evidence>
<accession>A0A6B9VWL3</accession>
<keyword evidence="9 18" id="KW-0999">Mitochondrion inner membrane</keyword>
<dbReference type="InterPro" id="IPR050175">
    <property type="entry name" value="Complex_I_Subunit_2"/>
</dbReference>
<comment type="subcellular location">
    <subcellularLocation>
        <location evidence="2 18">Mitochondrion inner membrane</location>
        <topology evidence="2 18">Multi-pass membrane protein</topology>
    </subcellularLocation>
</comment>
<comment type="catalytic activity">
    <reaction evidence="17 18">
        <text>a ubiquinone + NADH + 5 H(+)(in) = a ubiquinol + NAD(+) + 4 H(+)(out)</text>
        <dbReference type="Rhea" id="RHEA:29091"/>
        <dbReference type="Rhea" id="RHEA-COMP:9565"/>
        <dbReference type="Rhea" id="RHEA-COMP:9566"/>
        <dbReference type="ChEBI" id="CHEBI:15378"/>
        <dbReference type="ChEBI" id="CHEBI:16389"/>
        <dbReference type="ChEBI" id="CHEBI:17976"/>
        <dbReference type="ChEBI" id="CHEBI:57540"/>
        <dbReference type="ChEBI" id="CHEBI:57945"/>
        <dbReference type="EC" id="7.1.1.2"/>
    </reaction>
</comment>
<evidence type="ECO:0000256" key="14">
    <source>
        <dbReference type="ARBA" id="ARBA00023075"/>
    </source>
</evidence>
<comment type="similarity">
    <text evidence="3 18">Belongs to the complex I subunit 2 family.</text>
</comment>
<keyword evidence="10 18" id="KW-1278">Translocase</keyword>
<evidence type="ECO:0000256" key="2">
    <source>
        <dbReference type="ARBA" id="ARBA00004448"/>
    </source>
</evidence>
<keyword evidence="7 18" id="KW-0679">Respiratory chain</keyword>
<dbReference type="PRINTS" id="PR01436">
    <property type="entry name" value="NADHDHGNASE2"/>
</dbReference>
<keyword evidence="8 18" id="KW-0812">Transmembrane</keyword>
<feature type="transmembrane region" description="Helical" evidence="18">
    <location>
        <begin position="170"/>
        <end position="189"/>
    </location>
</feature>
<evidence type="ECO:0000256" key="18">
    <source>
        <dbReference type="RuleBase" id="RU003403"/>
    </source>
</evidence>
<keyword evidence="13 18" id="KW-0520">NAD</keyword>
<evidence type="ECO:0000256" key="10">
    <source>
        <dbReference type="ARBA" id="ARBA00022967"/>
    </source>
</evidence>
<keyword evidence="15 18" id="KW-0496">Mitochondrion</keyword>
<keyword evidence="6" id="KW-0813">Transport</keyword>
<gene>
    <name evidence="20" type="primary">nad2</name>
</gene>
<comment type="function">
    <text evidence="18">Core subunit of the mitochondrial membrane respiratory chain NADH dehydrogenase (Complex I) which catalyzes electron transfer from NADH through the respiratory chain, using ubiquinone as an electron acceptor. Essential for the catalytic activity and assembly of complex I.</text>
</comment>
<dbReference type="InterPro" id="IPR003917">
    <property type="entry name" value="NADH_UbQ_OxRdtase_chain2"/>
</dbReference>
<dbReference type="AlphaFoldDB" id="A0A6B9VWL3"/>
<evidence type="ECO:0000256" key="1">
    <source>
        <dbReference type="ARBA" id="ARBA00003257"/>
    </source>
</evidence>
<evidence type="ECO:0000256" key="3">
    <source>
        <dbReference type="ARBA" id="ARBA00007012"/>
    </source>
</evidence>
<dbReference type="Pfam" id="PF00361">
    <property type="entry name" value="Proton_antipo_M"/>
    <property type="match status" value="1"/>
</dbReference>
<reference evidence="20" key="1">
    <citation type="journal article" date="2019" name="Sci. Rep.">
        <title>Mitochondrial genome characterization of the family Trigonidiidae (Orthoptera) reveals novel structural features and nad1 transcript ends.</title>
        <authorList>
            <person name="Ma C."/>
            <person name="Wang Y."/>
            <person name="Zhang L."/>
            <person name="Li J."/>
        </authorList>
    </citation>
    <scope>NUCLEOTIDE SEQUENCE</scope>
</reference>
<dbReference type="PANTHER" id="PTHR46552:SF1">
    <property type="entry name" value="NADH-UBIQUINONE OXIDOREDUCTASE CHAIN 2"/>
    <property type="match status" value="1"/>
</dbReference>
<dbReference type="GO" id="GO:0006120">
    <property type="term" value="P:mitochondrial electron transport, NADH to ubiquinone"/>
    <property type="evidence" value="ECO:0007669"/>
    <property type="project" value="InterPro"/>
</dbReference>
<feature type="transmembrane region" description="Helical" evidence="18">
    <location>
        <begin position="237"/>
        <end position="257"/>
    </location>
</feature>
<evidence type="ECO:0000256" key="8">
    <source>
        <dbReference type="ARBA" id="ARBA00022692"/>
    </source>
</evidence>
<evidence type="ECO:0000256" key="12">
    <source>
        <dbReference type="ARBA" id="ARBA00022989"/>
    </source>
</evidence>
<dbReference type="GO" id="GO:0005743">
    <property type="term" value="C:mitochondrial inner membrane"/>
    <property type="evidence" value="ECO:0007669"/>
    <property type="project" value="UniProtKB-SubCell"/>
</dbReference>
<protein>
    <recommendedName>
        <fullName evidence="5 18">NADH-ubiquinone oxidoreductase chain 2</fullName>
        <ecNumber evidence="4 18">7.1.1.2</ecNumber>
    </recommendedName>
</protein>
<sequence length="337" mass="39004">MFLNYKMMFLFTLMLGTMISISSNSWPAMWLGLELNLLSFIPIMINNKNILTSEASLKYFLVQAMASSVLLFSIIISMMLNESMTINFLKISDISFIMLNLKLGSAPLHYWFPSVMEGLSWFNCFLLMTWQKIAPFLMVSYLNTSSLIFDVFIMTNIIIGSIGGINQLSLHKLMAFSSISHIGWLLFSIKLNLSLWLIYFLIYSLISFSIVLIFHLTFSHYLIHLTLKLKLFYSMKLMLLINFLSLGGLPPFIGFLPKWLTIQFSSENYHIFLNFILIIFTLITLLFYIRICLSSFLMNSFQIKWNSFSYPPSTLMIYILTIFSSLGLLVYSLITFN</sequence>
<evidence type="ECO:0000256" key="6">
    <source>
        <dbReference type="ARBA" id="ARBA00022448"/>
    </source>
</evidence>
<feature type="transmembrane region" description="Helical" evidence="18">
    <location>
        <begin position="133"/>
        <end position="158"/>
    </location>
</feature>
<evidence type="ECO:0000256" key="11">
    <source>
        <dbReference type="ARBA" id="ARBA00022982"/>
    </source>
</evidence>
<keyword evidence="16 18" id="KW-0472">Membrane</keyword>
<dbReference type="InterPro" id="IPR001750">
    <property type="entry name" value="ND/Mrp_TM"/>
</dbReference>
<comment type="function">
    <text evidence="1">Core subunit of the mitochondrial membrane respiratory chain NADH dehydrogenase (Complex I) that is believed to belong to the minimal assembly required for catalysis. Complex I functions in the transfer of electrons from NADH to the respiratory chain. The immediate electron acceptor for the enzyme is believed to be ubiquinone.</text>
</comment>
<dbReference type="PANTHER" id="PTHR46552">
    <property type="entry name" value="NADH-UBIQUINONE OXIDOREDUCTASE CHAIN 2"/>
    <property type="match status" value="1"/>
</dbReference>
<organism evidence="20">
    <name type="scientific">Polionemobius taprobanensis</name>
    <dbReference type="NCBI Taxonomy" id="269706"/>
    <lineage>
        <taxon>Eukaryota</taxon>
        <taxon>Metazoa</taxon>
        <taxon>Ecdysozoa</taxon>
        <taxon>Arthropoda</taxon>
        <taxon>Hexapoda</taxon>
        <taxon>Insecta</taxon>
        <taxon>Pterygota</taxon>
        <taxon>Neoptera</taxon>
        <taxon>Polyneoptera</taxon>
        <taxon>Orthoptera</taxon>
        <taxon>Ensifera</taxon>
        <taxon>Gryllidea</taxon>
        <taxon>Grylloidea</taxon>
        <taxon>Trigonidiidae</taxon>
        <taxon>Nemobiinae</taxon>
        <taxon>Polionemobius</taxon>
    </lineage>
</organism>
<feature type="transmembrane region" description="Helical" evidence="18">
    <location>
        <begin position="195"/>
        <end position="216"/>
    </location>
</feature>
<geneLocation type="mitochondrion" evidence="20"/>
<evidence type="ECO:0000256" key="16">
    <source>
        <dbReference type="ARBA" id="ARBA00023136"/>
    </source>
</evidence>
<evidence type="ECO:0000256" key="7">
    <source>
        <dbReference type="ARBA" id="ARBA00022660"/>
    </source>
</evidence>
<dbReference type="EMBL" id="MK303552">
    <property type="protein sequence ID" value="QHQ73118.1"/>
    <property type="molecule type" value="Genomic_DNA"/>
</dbReference>
<keyword evidence="14 18" id="KW-0830">Ubiquinone</keyword>
<evidence type="ECO:0000256" key="4">
    <source>
        <dbReference type="ARBA" id="ARBA00012944"/>
    </source>
</evidence>
<keyword evidence="12 18" id="KW-1133">Transmembrane helix</keyword>
<name>A0A6B9VWL3_9ORTH</name>
<feature type="transmembrane region" description="Helical" evidence="18">
    <location>
        <begin position="269"/>
        <end position="293"/>
    </location>
</feature>
<proteinExistence type="inferred from homology"/>
<feature type="domain" description="NADH:quinone oxidoreductase/Mrp antiporter transmembrane" evidence="19">
    <location>
        <begin position="23"/>
        <end position="284"/>
    </location>
</feature>
<dbReference type="GO" id="GO:0008137">
    <property type="term" value="F:NADH dehydrogenase (ubiquinone) activity"/>
    <property type="evidence" value="ECO:0007669"/>
    <property type="project" value="UniProtKB-EC"/>
</dbReference>
<keyword evidence="11 18" id="KW-0249">Electron transport</keyword>
<dbReference type="EC" id="7.1.1.2" evidence="4 18"/>